<keyword evidence="3" id="KW-1185">Reference proteome</keyword>
<proteinExistence type="predicted"/>
<evidence type="ECO:0000256" key="1">
    <source>
        <dbReference type="SAM" id="MobiDB-lite"/>
    </source>
</evidence>
<evidence type="ECO:0000313" key="3">
    <source>
        <dbReference type="Proteomes" id="UP001501391"/>
    </source>
</evidence>
<sequence length="137" mass="14847">MHRPPVPRPGTGGPAGARGRGGHPGPRGHPGPAHRRAGDTPAIRPYESIGSAPRRRSRVVGRAAGNNRRGPGVECHDEIRQAVADPARRARRREVTAVTRVPPQARPPHAPHPYRSVRLHSRPHIDLQRVSAALCRP</sequence>
<organism evidence="2 3">
    <name type="scientific">Streptomyces bangladeshensis</name>
    <dbReference type="NCBI Taxonomy" id="295352"/>
    <lineage>
        <taxon>Bacteria</taxon>
        <taxon>Bacillati</taxon>
        <taxon>Actinomycetota</taxon>
        <taxon>Actinomycetes</taxon>
        <taxon>Kitasatosporales</taxon>
        <taxon>Streptomycetaceae</taxon>
        <taxon>Streptomyces</taxon>
    </lineage>
</organism>
<feature type="region of interest" description="Disordered" evidence="1">
    <location>
        <begin position="1"/>
        <end position="73"/>
    </location>
</feature>
<reference evidence="3" key="1">
    <citation type="journal article" date="2019" name="Int. J. Syst. Evol. Microbiol.">
        <title>The Global Catalogue of Microorganisms (GCM) 10K type strain sequencing project: providing services to taxonomists for standard genome sequencing and annotation.</title>
        <authorList>
            <consortium name="The Broad Institute Genomics Platform"/>
            <consortium name="The Broad Institute Genome Sequencing Center for Infectious Disease"/>
            <person name="Wu L."/>
            <person name="Ma J."/>
        </authorList>
    </citation>
    <scope>NUCLEOTIDE SEQUENCE [LARGE SCALE GENOMIC DNA]</scope>
    <source>
        <strain evidence="3">JCM 14924</strain>
    </source>
</reference>
<feature type="compositionally biased region" description="Gly residues" evidence="1">
    <location>
        <begin position="10"/>
        <end position="25"/>
    </location>
</feature>
<gene>
    <name evidence="2" type="ORF">GCM10009787_47450</name>
</gene>
<dbReference type="Proteomes" id="UP001501391">
    <property type="component" value="Unassembled WGS sequence"/>
</dbReference>
<comment type="caution">
    <text evidence="2">The sequence shown here is derived from an EMBL/GenBank/DDBJ whole genome shotgun (WGS) entry which is preliminary data.</text>
</comment>
<dbReference type="InterPro" id="IPR049979">
    <property type="entry name" value="Cys_resp_CS_actino"/>
</dbReference>
<feature type="compositionally biased region" description="Low complexity" evidence="1">
    <location>
        <begin position="60"/>
        <end position="73"/>
    </location>
</feature>
<dbReference type="EMBL" id="BAAAOQ010000016">
    <property type="protein sequence ID" value="GAA2199646.1"/>
    <property type="molecule type" value="Genomic_DNA"/>
</dbReference>
<name>A0ABP5NJ67_9ACTN</name>
<evidence type="ECO:0000313" key="2">
    <source>
        <dbReference type="EMBL" id="GAA2199646.1"/>
    </source>
</evidence>
<accession>A0ABP5NJ67</accession>
<dbReference type="NCBIfam" id="NF042934">
    <property type="entry name" value="cis_reg_atten"/>
    <property type="match status" value="1"/>
</dbReference>
<feature type="region of interest" description="Disordered" evidence="1">
    <location>
        <begin position="85"/>
        <end position="123"/>
    </location>
</feature>
<protein>
    <submittedName>
        <fullName evidence="2">Uncharacterized protein</fullName>
    </submittedName>
</protein>